<accession>A0AAF0AJT8</accession>
<reference evidence="10 11" key="1">
    <citation type="submission" date="2022-12" db="EMBL/GenBank/DDBJ databases">
        <title>Coexistence and Characterization of a Novel Tigecycline Resistance gene tet(X) variant and blaNDM-1 in a Pseudomonas caeni Isolate of Chicken Origin.</title>
        <authorList>
            <person name="Lu X."/>
            <person name="Zhang L."/>
            <person name="Li R."/>
            <person name="Wang Z."/>
        </authorList>
    </citation>
    <scope>NUCLEOTIDE SEQUENCE [LARGE SCALE GENOMIC DNA]</scope>
    <source>
        <strain evidence="10 11">CE14</strain>
    </source>
</reference>
<comment type="catalytic activity">
    <reaction evidence="1">
        <text>ATP + protein L-histidine = ADP + protein N-phospho-L-histidine.</text>
        <dbReference type="EC" id="2.7.13.3"/>
    </reaction>
</comment>
<evidence type="ECO:0000256" key="5">
    <source>
        <dbReference type="ARBA" id="ARBA00022741"/>
    </source>
</evidence>
<evidence type="ECO:0000256" key="4">
    <source>
        <dbReference type="ARBA" id="ARBA00022679"/>
    </source>
</evidence>
<dbReference type="SUPFAM" id="SSF55874">
    <property type="entry name" value="ATPase domain of HSP90 chaperone/DNA topoisomerase II/histidine kinase"/>
    <property type="match status" value="1"/>
</dbReference>
<proteinExistence type="predicted"/>
<sequence>MGQSEPYTTVQSRKLVTQLQVMRAEKAQLSQALIHLQDAERCRLGQALHDDLGQYITALRAQVRLLQLFAEQPEQVQSIAQCLEQQASHLQQSFRAVVHDLYPVQLEHLSVLQLLQLLQQQWQAQSALCIRVHQLGVLPELSLATKQQLYRLLQEALCNARQHGQATHVHVWLQYKQQAWRILLRDNGRGGVLAQAGVGLHSMAARAQAMQAQFYTRPRVMRGWSLYLCAPLLRGEQ</sequence>
<dbReference type="RefSeq" id="WP_269819286.1">
    <property type="nucleotide sequence ID" value="NZ_CP114976.1"/>
</dbReference>
<dbReference type="InterPro" id="IPR011712">
    <property type="entry name" value="Sig_transdc_His_kin_sub3_dim/P"/>
</dbReference>
<keyword evidence="5" id="KW-0547">Nucleotide-binding</keyword>
<gene>
    <name evidence="10" type="ORF">O6P33_05950</name>
</gene>
<dbReference type="GO" id="GO:0000155">
    <property type="term" value="F:phosphorelay sensor kinase activity"/>
    <property type="evidence" value="ECO:0007669"/>
    <property type="project" value="InterPro"/>
</dbReference>
<dbReference type="GO" id="GO:0046983">
    <property type="term" value="F:protein dimerization activity"/>
    <property type="evidence" value="ECO:0007669"/>
    <property type="project" value="InterPro"/>
</dbReference>
<keyword evidence="8" id="KW-0902">Two-component regulatory system</keyword>
<dbReference type="EMBL" id="CP114976">
    <property type="protein sequence ID" value="WBE26364.1"/>
    <property type="molecule type" value="Genomic_DNA"/>
</dbReference>
<keyword evidence="4" id="KW-0808">Transferase</keyword>
<dbReference type="EC" id="2.7.13.3" evidence="2"/>
<dbReference type="InterPro" id="IPR050482">
    <property type="entry name" value="Sensor_HK_TwoCompSys"/>
</dbReference>
<dbReference type="PANTHER" id="PTHR24421">
    <property type="entry name" value="NITRATE/NITRITE SENSOR PROTEIN NARX-RELATED"/>
    <property type="match status" value="1"/>
</dbReference>
<evidence type="ECO:0000256" key="3">
    <source>
        <dbReference type="ARBA" id="ARBA00022553"/>
    </source>
</evidence>
<dbReference type="Gene3D" id="1.20.5.1930">
    <property type="match status" value="1"/>
</dbReference>
<feature type="domain" description="Signal transduction histidine kinase subgroup 3 dimerisation and phosphoacceptor" evidence="9">
    <location>
        <begin position="40"/>
        <end position="106"/>
    </location>
</feature>
<dbReference type="Proteomes" id="UP001212189">
    <property type="component" value="Chromosome"/>
</dbReference>
<name>A0AAF0AJT8_9GAMM</name>
<keyword evidence="11" id="KW-1185">Reference proteome</keyword>
<organism evidence="10 11">
    <name type="scientific">Denitrificimonas caeni</name>
    <dbReference type="NCBI Taxonomy" id="521720"/>
    <lineage>
        <taxon>Bacteria</taxon>
        <taxon>Pseudomonadati</taxon>
        <taxon>Pseudomonadota</taxon>
        <taxon>Gammaproteobacteria</taxon>
        <taxon>Pseudomonadales</taxon>
        <taxon>Pseudomonadaceae</taxon>
        <taxon>Denitrificimonas</taxon>
    </lineage>
</organism>
<evidence type="ECO:0000256" key="7">
    <source>
        <dbReference type="ARBA" id="ARBA00022840"/>
    </source>
</evidence>
<dbReference type="InterPro" id="IPR036890">
    <property type="entry name" value="HATPase_C_sf"/>
</dbReference>
<keyword evidence="3" id="KW-0597">Phosphoprotein</keyword>
<evidence type="ECO:0000256" key="2">
    <source>
        <dbReference type="ARBA" id="ARBA00012438"/>
    </source>
</evidence>
<dbReference type="PANTHER" id="PTHR24421:SF10">
    <property type="entry name" value="NITRATE_NITRITE SENSOR PROTEIN NARQ"/>
    <property type="match status" value="1"/>
</dbReference>
<dbReference type="GO" id="GO:0016020">
    <property type="term" value="C:membrane"/>
    <property type="evidence" value="ECO:0007669"/>
    <property type="project" value="InterPro"/>
</dbReference>
<evidence type="ECO:0000256" key="8">
    <source>
        <dbReference type="ARBA" id="ARBA00023012"/>
    </source>
</evidence>
<evidence type="ECO:0000256" key="1">
    <source>
        <dbReference type="ARBA" id="ARBA00000085"/>
    </source>
</evidence>
<evidence type="ECO:0000256" key="6">
    <source>
        <dbReference type="ARBA" id="ARBA00022777"/>
    </source>
</evidence>
<dbReference type="AlphaFoldDB" id="A0AAF0AJT8"/>
<keyword evidence="6 10" id="KW-0418">Kinase</keyword>
<protein>
    <recommendedName>
        <fullName evidence="2">histidine kinase</fullName>
        <ecNumber evidence="2">2.7.13.3</ecNumber>
    </recommendedName>
</protein>
<dbReference type="Gene3D" id="3.30.565.10">
    <property type="entry name" value="Histidine kinase-like ATPase, C-terminal domain"/>
    <property type="match status" value="1"/>
</dbReference>
<dbReference type="KEGG" id="dce:O6P33_05950"/>
<keyword evidence="7" id="KW-0067">ATP-binding</keyword>
<evidence type="ECO:0000313" key="11">
    <source>
        <dbReference type="Proteomes" id="UP001212189"/>
    </source>
</evidence>
<dbReference type="GO" id="GO:0005524">
    <property type="term" value="F:ATP binding"/>
    <property type="evidence" value="ECO:0007669"/>
    <property type="project" value="UniProtKB-KW"/>
</dbReference>
<dbReference type="Pfam" id="PF07730">
    <property type="entry name" value="HisKA_3"/>
    <property type="match status" value="1"/>
</dbReference>
<evidence type="ECO:0000259" key="9">
    <source>
        <dbReference type="Pfam" id="PF07730"/>
    </source>
</evidence>
<evidence type="ECO:0000313" key="10">
    <source>
        <dbReference type="EMBL" id="WBE26364.1"/>
    </source>
</evidence>